<reference evidence="3" key="1">
    <citation type="journal article" date="2018" name="Nat. Microbiol.">
        <title>Leveraging single-cell genomics to expand the fungal tree of life.</title>
        <authorList>
            <person name="Ahrendt S.R."/>
            <person name="Quandt C.A."/>
            <person name="Ciobanu D."/>
            <person name="Clum A."/>
            <person name="Salamov A."/>
            <person name="Andreopoulos B."/>
            <person name="Cheng J.F."/>
            <person name="Woyke T."/>
            <person name="Pelin A."/>
            <person name="Henrissat B."/>
            <person name="Reynolds N.K."/>
            <person name="Benny G.L."/>
            <person name="Smith M.E."/>
            <person name="James T.Y."/>
            <person name="Grigoriev I.V."/>
        </authorList>
    </citation>
    <scope>NUCLEOTIDE SEQUENCE [LARGE SCALE GENOMIC DNA]</scope>
</reference>
<dbReference type="AlphaFoldDB" id="A0A4P9W604"/>
<feature type="region of interest" description="Disordered" evidence="1">
    <location>
        <begin position="1"/>
        <end position="20"/>
    </location>
</feature>
<protein>
    <submittedName>
        <fullName evidence="2">Uncharacterized protein</fullName>
    </submittedName>
</protein>
<dbReference type="Proteomes" id="UP000269721">
    <property type="component" value="Unassembled WGS sequence"/>
</dbReference>
<evidence type="ECO:0000313" key="3">
    <source>
        <dbReference type="Proteomes" id="UP000269721"/>
    </source>
</evidence>
<keyword evidence="3" id="KW-1185">Reference proteome</keyword>
<gene>
    <name evidence="2" type="ORF">BDK51DRAFT_37749</name>
</gene>
<sequence>MHGARRPGCKGVPTGSFEDDATQWRAGVDQLGGEAVVISGLGVEDLEVWQRSREVGPVVPAVSPIHHRGVVKLEEPRPRRKHPLITVLAEPLLVPAPCLSQLRELERHRWCLGIEQHQVRARGEKSADHSGSDAKGRARLNPPRLTIRRQREGNLRGDQRTQARKPGNKAREFLMHRLPVLDHDLEDVTLPLNKANSEAAN</sequence>
<feature type="compositionally biased region" description="Basic and acidic residues" evidence="1">
    <location>
        <begin position="149"/>
        <end position="161"/>
    </location>
</feature>
<feature type="compositionally biased region" description="Basic and acidic residues" evidence="1">
    <location>
        <begin position="118"/>
        <end position="136"/>
    </location>
</feature>
<proteinExistence type="predicted"/>
<organism evidence="2 3">
    <name type="scientific">Blyttiomyces helicus</name>
    <dbReference type="NCBI Taxonomy" id="388810"/>
    <lineage>
        <taxon>Eukaryota</taxon>
        <taxon>Fungi</taxon>
        <taxon>Fungi incertae sedis</taxon>
        <taxon>Chytridiomycota</taxon>
        <taxon>Chytridiomycota incertae sedis</taxon>
        <taxon>Chytridiomycetes</taxon>
        <taxon>Chytridiomycetes incertae sedis</taxon>
        <taxon>Blyttiomyces</taxon>
    </lineage>
</organism>
<name>A0A4P9W604_9FUNG</name>
<evidence type="ECO:0000256" key="1">
    <source>
        <dbReference type="SAM" id="MobiDB-lite"/>
    </source>
</evidence>
<evidence type="ECO:0000313" key="2">
    <source>
        <dbReference type="EMBL" id="RKO86180.1"/>
    </source>
</evidence>
<feature type="region of interest" description="Disordered" evidence="1">
    <location>
        <begin position="118"/>
        <end position="170"/>
    </location>
</feature>
<accession>A0A4P9W604</accession>
<dbReference type="EMBL" id="KZ998408">
    <property type="protein sequence ID" value="RKO86180.1"/>
    <property type="molecule type" value="Genomic_DNA"/>
</dbReference>